<dbReference type="Gene3D" id="3.30.300.30">
    <property type="match status" value="1"/>
</dbReference>
<keyword evidence="3" id="KW-1185">Reference proteome</keyword>
<protein>
    <recommendedName>
        <fullName evidence="1">AMP-dependent synthetase/ligase domain-containing protein</fullName>
    </recommendedName>
</protein>
<reference evidence="2 3" key="1">
    <citation type="submission" date="2017-02" db="EMBL/GenBank/DDBJ databases">
        <title>Draft Genome Sequences of 'Candidatus Synechococcus spongiarum', Cyanobacterial Symbionts of the Mediterranean Sponge Aplysina aerophoba from two locations.</title>
        <authorList>
            <person name="Slaby B.M."/>
            <person name="Hentschel U."/>
        </authorList>
    </citation>
    <scope>NUCLEOTIDE SEQUENCE [LARGE SCALE GENOMIC DNA]</scope>
    <source>
        <strain evidence="2">LMB bulk15M</strain>
    </source>
</reference>
<dbReference type="EMBL" id="MWLD01000003">
    <property type="protein sequence ID" value="OOV35635.1"/>
    <property type="molecule type" value="Genomic_DNA"/>
</dbReference>
<accession>A0A1T1D446</accession>
<dbReference type="InterPro" id="IPR045851">
    <property type="entry name" value="AMP-bd_C_sf"/>
</dbReference>
<gene>
    <name evidence="2" type="ORF">BV61_00180</name>
</gene>
<organism evidence="2 3">
    <name type="scientific">Candidatus Synechococcus spongiarum LMB bulk15M</name>
    <dbReference type="NCBI Taxonomy" id="1943582"/>
    <lineage>
        <taxon>Bacteria</taxon>
        <taxon>Bacillati</taxon>
        <taxon>Cyanobacteriota</taxon>
        <taxon>Cyanophyceae</taxon>
        <taxon>Synechococcales</taxon>
        <taxon>Synechococcaceae</taxon>
        <taxon>Synechococcus</taxon>
    </lineage>
</organism>
<evidence type="ECO:0000313" key="3">
    <source>
        <dbReference type="Proteomes" id="UP000242636"/>
    </source>
</evidence>
<dbReference type="Pfam" id="PF23562">
    <property type="entry name" value="AMP-binding_C_3"/>
    <property type="match status" value="1"/>
</dbReference>
<dbReference type="InterPro" id="IPR042099">
    <property type="entry name" value="ANL_N_sf"/>
</dbReference>
<dbReference type="Proteomes" id="UP000242636">
    <property type="component" value="Unassembled WGS sequence"/>
</dbReference>
<dbReference type="PANTHER" id="PTHR43813">
    <property type="entry name" value="ACYL-ACTIVATING ENZYME 16, CHLOROPLASTIC-RELATED"/>
    <property type="match status" value="1"/>
</dbReference>
<dbReference type="Pfam" id="PF00501">
    <property type="entry name" value="AMP-binding"/>
    <property type="match status" value="1"/>
</dbReference>
<dbReference type="PANTHER" id="PTHR43813:SF1">
    <property type="entry name" value="ACYL-ACTIVATING ENZYME 16, CHLOROPLASTIC-RELATED"/>
    <property type="match status" value="1"/>
</dbReference>
<dbReference type="GO" id="GO:0030497">
    <property type="term" value="P:fatty acid elongation"/>
    <property type="evidence" value="ECO:0007669"/>
    <property type="project" value="TreeGrafter"/>
</dbReference>
<dbReference type="GO" id="GO:0008922">
    <property type="term" value="F:long-chain fatty acid [acyl-carrier-protein] ligase activity"/>
    <property type="evidence" value="ECO:0007669"/>
    <property type="project" value="TreeGrafter"/>
</dbReference>
<dbReference type="InterPro" id="IPR052987">
    <property type="entry name" value="Chloroplast_AMP-bd_Enzymes"/>
</dbReference>
<dbReference type="SUPFAM" id="SSF56801">
    <property type="entry name" value="Acetyl-CoA synthetase-like"/>
    <property type="match status" value="1"/>
</dbReference>
<dbReference type="PROSITE" id="PS00455">
    <property type="entry name" value="AMP_BINDING"/>
    <property type="match status" value="1"/>
</dbReference>
<evidence type="ECO:0000259" key="1">
    <source>
        <dbReference type="Pfam" id="PF00501"/>
    </source>
</evidence>
<sequence length="666" mass="73735">MSSRSKAHVAWQATRADARAQQLGPDWSGLKQLHDLWPELARRHGALEALAAPHATPPEVFTFVELDAAIGTTRTALQSLGLGADDTVALLADNGPRWLVADQAVMSCGAADAVRGSTAPVEELHYIVEDCNACGLVLQDYALLKRLQRLQVSERIWEQLRFVVLLSDEEHPPELHWPNQPPRSDGTPVPLLSWSRLQQRAQGQRVRPAAVLSGEAVATILYTSGTTGRPKGVPLRHRNLIYLIQQLVVAVQANPGERALSVLPIWHSYERAAGYFLLGCGCRQTYTTIRDLRDDLQKVRPHFLTSVPRLWGKIQEGFDTALRQAPPSRRNLVRSALVCSRFHCGQWRAWRNLHPVPRNPVQRLAGLALASVSFPLHRLAGVLFWPKLRQKLVGGRLRLAISGGGALSPSVDGFFEAVGIELLVGYGLTETSPVLTVRRPWWNRRGSAGQPLPGTEIRIVATERTQGPREVMGWGQVGIVQARGPQVMGGYLGRPEATAEVLDGENWFDTGDLGYLLPDGSLMITGRAKDTIVLANGENIEPAPLEDALLAHPLVQQVMVVGQDRRTLAALVVLDEAALAEEKERAPTEPQQLTLQLRRELNRLLSQRRGSRREERLGALAFVDPFTMENGLLTQTLKQRRDRIATTHQARIEALYIVRGRDRQNV</sequence>
<dbReference type="InterPro" id="IPR000873">
    <property type="entry name" value="AMP-dep_synth/lig_dom"/>
</dbReference>
<proteinExistence type="predicted"/>
<comment type="caution">
    <text evidence="2">The sequence shown here is derived from an EMBL/GenBank/DDBJ whole genome shotgun (WGS) entry which is preliminary data.</text>
</comment>
<evidence type="ECO:0000313" key="2">
    <source>
        <dbReference type="EMBL" id="OOV35635.1"/>
    </source>
</evidence>
<dbReference type="Gene3D" id="3.40.50.12780">
    <property type="entry name" value="N-terminal domain of ligase-like"/>
    <property type="match status" value="1"/>
</dbReference>
<name>A0A1T1D446_9SYNE</name>
<dbReference type="AlphaFoldDB" id="A0A1T1D446"/>
<dbReference type="InterPro" id="IPR020845">
    <property type="entry name" value="AMP-binding_CS"/>
</dbReference>
<feature type="domain" description="AMP-dependent synthetase/ligase" evidence="1">
    <location>
        <begin position="43"/>
        <end position="492"/>
    </location>
</feature>